<evidence type="ECO:0000259" key="4">
    <source>
        <dbReference type="PROSITE" id="PS00662"/>
    </source>
</evidence>
<reference evidence="5 6" key="1">
    <citation type="submission" date="2015-11" db="EMBL/GenBank/DDBJ databases">
        <title>Genomic Taxonomy of the Vibrionaceae.</title>
        <authorList>
            <person name="Gomez-Gil B."/>
            <person name="Enciso-Ibarra J."/>
        </authorList>
    </citation>
    <scope>NUCLEOTIDE SEQUENCE [LARGE SCALE GENOMIC DNA]</scope>
    <source>
        <strain evidence="5 6">CAIM 912</strain>
    </source>
</reference>
<dbReference type="PROSITE" id="PS00662">
    <property type="entry name" value="T2SP_E"/>
    <property type="match status" value="1"/>
</dbReference>
<dbReference type="Gene3D" id="3.30.450.90">
    <property type="match status" value="1"/>
</dbReference>
<keyword evidence="6" id="KW-1185">Reference proteome</keyword>
<evidence type="ECO:0000256" key="3">
    <source>
        <dbReference type="ARBA" id="ARBA00022840"/>
    </source>
</evidence>
<dbReference type="STRING" id="294935.ATN88_16080"/>
<sequence length="501" mass="56213">MRVLFFSDNDQYHFFRERNNILASHGDSLYRLVSSDKLTQLLMEFETDEEYSEDFLVTTDEHYSLLEVKLAGGDDLDLSAKSKSEERILTILKKAIAQRSSDIHFIRDSYTSKVKFRVNGKMQFQQELLATDCDEMLFVLYNVMASTKETTWNTKSPQDANIILEVNKDEYRFRYAHMPIFSSGVGGASYHAVVRVIYPNQKDSVCRELNELGLNSTDQHLVENMLSNPSGLVVVSGVTGSGKSTSLKNFMEYLYYSKYNEQGCFLTVEDPVEYVIAGSQQSSVVKSNDSTNLFAEAVRSAMRRDPDVLMIGEIRDTKTGQALSSAVESGHLCLTTVHAGNVVGVLQRIHGLGISIDKLATPGFIAGIMNQKLVTTVCPHCSEDAVNDYGRAVKRQGKGCVSCKQQGVTGRKLVVEYLVPDLHVLKLTSEHRWVDIYSYIKSNRSHSEMGQGYSIKDKVYALTLNGLVCDQYFKSSFGHMESDDEELIFSVFKSQRETGAL</sequence>
<comment type="similarity">
    <text evidence="1">Belongs to the GSP E family.</text>
</comment>
<dbReference type="PANTHER" id="PTHR30258:SF1">
    <property type="entry name" value="PROTEIN TRANSPORT PROTEIN HOFB HOMOLOG"/>
    <property type="match status" value="1"/>
</dbReference>
<dbReference type="GO" id="GO:0005524">
    <property type="term" value="F:ATP binding"/>
    <property type="evidence" value="ECO:0007669"/>
    <property type="project" value="UniProtKB-KW"/>
</dbReference>
<keyword evidence="2" id="KW-0547">Nucleotide-binding</keyword>
<dbReference type="GO" id="GO:0005886">
    <property type="term" value="C:plasma membrane"/>
    <property type="evidence" value="ECO:0007669"/>
    <property type="project" value="TreeGrafter"/>
</dbReference>
<dbReference type="InterPro" id="IPR027417">
    <property type="entry name" value="P-loop_NTPase"/>
</dbReference>
<dbReference type="PANTHER" id="PTHR30258">
    <property type="entry name" value="TYPE II SECRETION SYSTEM PROTEIN GSPE-RELATED"/>
    <property type="match status" value="1"/>
</dbReference>
<organism evidence="5 6">
    <name type="scientific">Enterovibrio coralii</name>
    <dbReference type="NCBI Taxonomy" id="294935"/>
    <lineage>
        <taxon>Bacteria</taxon>
        <taxon>Pseudomonadati</taxon>
        <taxon>Pseudomonadota</taxon>
        <taxon>Gammaproteobacteria</taxon>
        <taxon>Vibrionales</taxon>
        <taxon>Vibrionaceae</taxon>
        <taxon>Enterovibrio</taxon>
    </lineage>
</organism>
<dbReference type="CDD" id="cd01129">
    <property type="entry name" value="PulE-GspE-like"/>
    <property type="match status" value="1"/>
</dbReference>
<keyword evidence="3" id="KW-0067">ATP-binding</keyword>
<proteinExistence type="inferred from homology"/>
<dbReference type="AlphaFoldDB" id="A0A135I5R4"/>
<dbReference type="SUPFAM" id="SSF52540">
    <property type="entry name" value="P-loop containing nucleoside triphosphate hydrolases"/>
    <property type="match status" value="1"/>
</dbReference>
<feature type="domain" description="Bacterial type II secretion system protein E" evidence="4">
    <location>
        <begin position="302"/>
        <end position="316"/>
    </location>
</feature>
<gene>
    <name evidence="5" type="ORF">ATN88_16080</name>
</gene>
<dbReference type="EMBL" id="LNTY01000049">
    <property type="protein sequence ID" value="KXF80796.1"/>
    <property type="molecule type" value="Genomic_DNA"/>
</dbReference>
<evidence type="ECO:0000256" key="2">
    <source>
        <dbReference type="ARBA" id="ARBA00022741"/>
    </source>
</evidence>
<dbReference type="Gene3D" id="3.40.50.300">
    <property type="entry name" value="P-loop containing nucleotide triphosphate hydrolases"/>
    <property type="match status" value="1"/>
</dbReference>
<evidence type="ECO:0000313" key="5">
    <source>
        <dbReference type="EMBL" id="KXF80796.1"/>
    </source>
</evidence>
<accession>A0A135I5R4</accession>
<dbReference type="OrthoDB" id="9804785at2"/>
<dbReference type="RefSeq" id="WP_067418737.1">
    <property type="nucleotide sequence ID" value="NZ_LNTY01000049.1"/>
</dbReference>
<comment type="caution">
    <text evidence="5">The sequence shown here is derived from an EMBL/GenBank/DDBJ whole genome shotgun (WGS) entry which is preliminary data.</text>
</comment>
<dbReference type="GO" id="GO:0016887">
    <property type="term" value="F:ATP hydrolysis activity"/>
    <property type="evidence" value="ECO:0007669"/>
    <property type="project" value="TreeGrafter"/>
</dbReference>
<name>A0A135I5R4_9GAMM</name>
<evidence type="ECO:0000313" key="6">
    <source>
        <dbReference type="Proteomes" id="UP000070529"/>
    </source>
</evidence>
<dbReference type="Proteomes" id="UP000070529">
    <property type="component" value="Unassembled WGS sequence"/>
</dbReference>
<protein>
    <submittedName>
        <fullName evidence="5">Pilus assembly protein</fullName>
    </submittedName>
</protein>
<evidence type="ECO:0000256" key="1">
    <source>
        <dbReference type="ARBA" id="ARBA00006611"/>
    </source>
</evidence>
<dbReference type="InterPro" id="IPR001482">
    <property type="entry name" value="T2SS/T4SS_dom"/>
</dbReference>
<dbReference type="Pfam" id="PF00437">
    <property type="entry name" value="T2SSE"/>
    <property type="match status" value="1"/>
</dbReference>